<evidence type="ECO:0000256" key="4">
    <source>
        <dbReference type="ARBA" id="ARBA00023002"/>
    </source>
</evidence>
<keyword evidence="10" id="KW-1185">Reference proteome</keyword>
<comment type="pathway">
    <text evidence="1">Carbohydrate degradation; pentose phosphate pathway; D-ribulose 5-phosphate from D-glucose 6-phosphate (oxidative stage): step 1/3.</text>
</comment>
<evidence type="ECO:0000256" key="1">
    <source>
        <dbReference type="ARBA" id="ARBA00004937"/>
    </source>
</evidence>
<dbReference type="AlphaFoldDB" id="A0A3E0VJN2"/>
<dbReference type="InterPro" id="IPR001282">
    <property type="entry name" value="G6P_DH"/>
</dbReference>
<dbReference type="OrthoDB" id="9802739at2"/>
<dbReference type="InterPro" id="IPR036291">
    <property type="entry name" value="NAD(P)-bd_dom_sf"/>
</dbReference>
<dbReference type="EMBL" id="NBWZ01000001">
    <property type="protein sequence ID" value="RFA09067.1"/>
    <property type="molecule type" value="Genomic_DNA"/>
</dbReference>
<dbReference type="PANTHER" id="PTHR23429:SF0">
    <property type="entry name" value="GLUCOSE-6-PHOSPHATE 1-DEHYDROGENASE"/>
    <property type="match status" value="1"/>
</dbReference>
<keyword evidence="4" id="KW-0560">Oxidoreductase</keyword>
<protein>
    <submittedName>
        <fullName evidence="9">Glucose-6-phosphate dehydrogenase</fullName>
    </submittedName>
</protein>
<evidence type="ECO:0000256" key="5">
    <source>
        <dbReference type="ARBA" id="ARBA00023277"/>
    </source>
</evidence>
<dbReference type="GO" id="GO:0005829">
    <property type="term" value="C:cytosol"/>
    <property type="evidence" value="ECO:0007669"/>
    <property type="project" value="TreeGrafter"/>
</dbReference>
<evidence type="ECO:0000256" key="3">
    <source>
        <dbReference type="ARBA" id="ARBA00022857"/>
    </source>
</evidence>
<proteinExistence type="predicted"/>
<evidence type="ECO:0000259" key="7">
    <source>
        <dbReference type="Pfam" id="PF00479"/>
    </source>
</evidence>
<dbReference type="SUPFAM" id="SSF55347">
    <property type="entry name" value="Glyceraldehyde-3-phosphate dehydrogenase-like, C-terminal domain"/>
    <property type="match status" value="1"/>
</dbReference>
<accession>A0A3E0VJN2</accession>
<organism evidence="9 10">
    <name type="scientific">Subtercola boreus</name>
    <dbReference type="NCBI Taxonomy" id="120213"/>
    <lineage>
        <taxon>Bacteria</taxon>
        <taxon>Bacillati</taxon>
        <taxon>Actinomycetota</taxon>
        <taxon>Actinomycetes</taxon>
        <taxon>Micrococcales</taxon>
        <taxon>Microbacteriaceae</taxon>
        <taxon>Subtercola</taxon>
    </lineage>
</organism>
<reference evidence="9 10" key="1">
    <citation type="submission" date="2017-04" db="EMBL/GenBank/DDBJ databases">
        <title>Comparative genome analysis of Subtercola boreus.</title>
        <authorList>
            <person name="Cho Y.-J."/>
            <person name="Cho A."/>
            <person name="Kim O.-S."/>
            <person name="Lee J.-I."/>
        </authorList>
    </citation>
    <scope>NUCLEOTIDE SEQUENCE [LARGE SCALE GENOMIC DNA]</scope>
    <source>
        <strain evidence="9 10">K300</strain>
    </source>
</reference>
<comment type="caution">
    <text evidence="9">The sequence shown here is derived from an EMBL/GenBank/DDBJ whole genome shotgun (WGS) entry which is preliminary data.</text>
</comment>
<dbReference type="RefSeq" id="WP_116414462.1">
    <property type="nucleotide sequence ID" value="NZ_NBWZ01000001.1"/>
</dbReference>
<dbReference type="PRINTS" id="PR00079">
    <property type="entry name" value="G6PDHDRGNASE"/>
</dbReference>
<dbReference type="Gene3D" id="3.40.50.720">
    <property type="entry name" value="NAD(P)-binding Rossmann-like Domain"/>
    <property type="match status" value="1"/>
</dbReference>
<dbReference type="PANTHER" id="PTHR23429">
    <property type="entry name" value="GLUCOSE-6-PHOSPHATE 1-DEHYDROGENASE G6PD"/>
    <property type="match status" value="1"/>
</dbReference>
<dbReference type="NCBIfam" id="NF009492">
    <property type="entry name" value="PRK12853.1-3"/>
    <property type="match status" value="1"/>
</dbReference>
<dbReference type="Pfam" id="PF00479">
    <property type="entry name" value="G6PD_N"/>
    <property type="match status" value="1"/>
</dbReference>
<sequence length="470" mass="50435">MTTSKTLLILGASGDLTERLLLPGLGSLVGGGVEADRDLISGLRIIGSGRSERSRDEWQKTVKTAFDGVEAKGATARALIESAEYVVGDPTSKDDLMSILGSVEGSLVIYFALPPAIVSKVIQTMASVDLPDGTVFALEKPFGSDSRSAATLNRHLLKLVPEEQIHRVDHFLGMSTVLNILGLRFVNRLVEPIWNNQNVEKVEIIYDEDLGLEGRAGYYDTSGALIDMLQSHLLQVLSIVAMEAPTRVDPVDFRAATAAVLRATSVWSGAPMLPGTDAVSRRARYGAGTVGTRKMPAYASEEGVDPSRETETLAEMVVEVNTRRWSGVPFVLRSGKAIGEPVKQVVLTLKPVGFVPSGLTGSASPERIVVGLRPPTLTFELTLNGDGDPFSLARHDLATTLEPSPLTAYGEVMRGVLGNDPTLSIRGDVAETCWRIVAPVVNAWKRGDVPLEEYPAGSQGPHGWSRDVTE</sequence>
<dbReference type="SUPFAM" id="SSF51735">
    <property type="entry name" value="NAD(P)-binding Rossmann-fold domains"/>
    <property type="match status" value="1"/>
</dbReference>
<evidence type="ECO:0000256" key="6">
    <source>
        <dbReference type="SAM" id="MobiDB-lite"/>
    </source>
</evidence>
<dbReference type="Proteomes" id="UP000256486">
    <property type="component" value="Unassembled WGS sequence"/>
</dbReference>
<feature type="region of interest" description="Disordered" evidence="6">
    <location>
        <begin position="451"/>
        <end position="470"/>
    </location>
</feature>
<evidence type="ECO:0000259" key="8">
    <source>
        <dbReference type="Pfam" id="PF02781"/>
    </source>
</evidence>
<keyword evidence="5" id="KW-0119">Carbohydrate metabolism</keyword>
<dbReference type="Gene3D" id="3.30.360.10">
    <property type="entry name" value="Dihydrodipicolinate Reductase, domain 2"/>
    <property type="match status" value="1"/>
</dbReference>
<dbReference type="InterPro" id="IPR022674">
    <property type="entry name" value="G6P_DH_NAD-bd"/>
</dbReference>
<dbReference type="GO" id="GO:0009051">
    <property type="term" value="P:pentose-phosphate shunt, oxidative branch"/>
    <property type="evidence" value="ECO:0007669"/>
    <property type="project" value="TreeGrafter"/>
</dbReference>
<feature type="domain" description="Glucose-6-phosphate dehydrogenase NAD-binding" evidence="7">
    <location>
        <begin position="9"/>
        <end position="179"/>
    </location>
</feature>
<dbReference type="Pfam" id="PF02781">
    <property type="entry name" value="G6PD_C"/>
    <property type="match status" value="1"/>
</dbReference>
<gene>
    <name evidence="9" type="ORF">B7R54_07390</name>
</gene>
<dbReference type="GO" id="GO:0004345">
    <property type="term" value="F:glucose-6-phosphate dehydrogenase activity"/>
    <property type="evidence" value="ECO:0007669"/>
    <property type="project" value="InterPro"/>
</dbReference>
<keyword evidence="3" id="KW-0521">NADP</keyword>
<evidence type="ECO:0000313" key="9">
    <source>
        <dbReference type="EMBL" id="RFA09067.1"/>
    </source>
</evidence>
<keyword evidence="2" id="KW-0313">Glucose metabolism</keyword>
<dbReference type="GO" id="GO:0006006">
    <property type="term" value="P:glucose metabolic process"/>
    <property type="evidence" value="ECO:0007669"/>
    <property type="project" value="UniProtKB-KW"/>
</dbReference>
<evidence type="ECO:0000313" key="10">
    <source>
        <dbReference type="Proteomes" id="UP000256486"/>
    </source>
</evidence>
<dbReference type="PIRSF" id="PIRSF000110">
    <property type="entry name" value="G6PD"/>
    <property type="match status" value="1"/>
</dbReference>
<dbReference type="GO" id="GO:0050661">
    <property type="term" value="F:NADP binding"/>
    <property type="evidence" value="ECO:0007669"/>
    <property type="project" value="InterPro"/>
</dbReference>
<name>A0A3E0VJN2_9MICO</name>
<feature type="domain" description="Glucose-6-phosphate dehydrogenase C-terminal" evidence="8">
    <location>
        <begin position="183"/>
        <end position="463"/>
    </location>
</feature>
<evidence type="ECO:0000256" key="2">
    <source>
        <dbReference type="ARBA" id="ARBA00022526"/>
    </source>
</evidence>
<dbReference type="InterPro" id="IPR022675">
    <property type="entry name" value="G6P_DH_C"/>
</dbReference>